<evidence type="ECO:0000256" key="4">
    <source>
        <dbReference type="ARBA" id="ARBA00022989"/>
    </source>
</evidence>
<accession>A0A1I2FIY2</accession>
<feature type="transmembrane region" description="Helical" evidence="6">
    <location>
        <begin position="50"/>
        <end position="79"/>
    </location>
</feature>
<feature type="transmembrane region" description="Helical" evidence="6">
    <location>
        <begin position="161"/>
        <end position="186"/>
    </location>
</feature>
<keyword evidence="9" id="KW-1185">Reference proteome</keyword>
<keyword evidence="4 6" id="KW-1133">Transmembrane helix</keyword>
<evidence type="ECO:0000256" key="6">
    <source>
        <dbReference type="SAM" id="Phobius"/>
    </source>
</evidence>
<keyword evidence="3 6" id="KW-0812">Transmembrane</keyword>
<protein>
    <submittedName>
        <fullName evidence="8">Cytochrome c-type biogenesis protein</fullName>
    </submittedName>
</protein>
<reference evidence="8 9" key="1">
    <citation type="submission" date="2016-10" db="EMBL/GenBank/DDBJ databases">
        <authorList>
            <person name="de Groot N.N."/>
        </authorList>
    </citation>
    <scope>NUCLEOTIDE SEQUENCE [LARGE SCALE GENOMIC DNA]</scope>
    <source>
        <strain evidence="8 9">DSM 23995</strain>
    </source>
</reference>
<proteinExistence type="inferred from homology"/>
<dbReference type="AlphaFoldDB" id="A0A1I2FIY2"/>
<evidence type="ECO:0000259" key="7">
    <source>
        <dbReference type="Pfam" id="PF02683"/>
    </source>
</evidence>
<comment type="subcellular location">
    <subcellularLocation>
        <location evidence="1">Membrane</location>
        <topology evidence="1">Multi-pass membrane protein</topology>
    </subcellularLocation>
</comment>
<feature type="transmembrane region" description="Helical" evidence="6">
    <location>
        <begin position="128"/>
        <end position="155"/>
    </location>
</feature>
<keyword evidence="5 6" id="KW-0472">Membrane</keyword>
<dbReference type="InterPro" id="IPR003834">
    <property type="entry name" value="Cyt_c_assmbl_TM_dom"/>
</dbReference>
<evidence type="ECO:0000256" key="5">
    <source>
        <dbReference type="ARBA" id="ARBA00023136"/>
    </source>
</evidence>
<dbReference type="OrthoDB" id="9803065at2"/>
<dbReference type="PANTHER" id="PTHR31272:SF4">
    <property type="entry name" value="CYTOCHROME C-TYPE BIOGENESIS PROTEIN HI_1454-RELATED"/>
    <property type="match status" value="1"/>
</dbReference>
<evidence type="ECO:0000256" key="3">
    <source>
        <dbReference type="ARBA" id="ARBA00022692"/>
    </source>
</evidence>
<dbReference type="Pfam" id="PF02683">
    <property type="entry name" value="DsbD_TM"/>
    <property type="match status" value="1"/>
</dbReference>
<dbReference type="GO" id="GO:0017004">
    <property type="term" value="P:cytochrome complex assembly"/>
    <property type="evidence" value="ECO:0007669"/>
    <property type="project" value="InterPro"/>
</dbReference>
<name>A0A1I2FIY2_9BACI</name>
<feature type="transmembrane region" description="Helical" evidence="6">
    <location>
        <begin position="85"/>
        <end position="107"/>
    </location>
</feature>
<dbReference type="GO" id="GO:0016020">
    <property type="term" value="C:membrane"/>
    <property type="evidence" value="ECO:0007669"/>
    <property type="project" value="UniProtKB-SubCell"/>
</dbReference>
<organism evidence="8 9">
    <name type="scientific">Alteribacillus iranensis</name>
    <dbReference type="NCBI Taxonomy" id="930128"/>
    <lineage>
        <taxon>Bacteria</taxon>
        <taxon>Bacillati</taxon>
        <taxon>Bacillota</taxon>
        <taxon>Bacilli</taxon>
        <taxon>Bacillales</taxon>
        <taxon>Bacillaceae</taxon>
        <taxon>Alteribacillus</taxon>
    </lineage>
</organism>
<dbReference type="STRING" id="930128.SAMN05192532_1142"/>
<feature type="transmembrane region" description="Helical" evidence="6">
    <location>
        <begin position="6"/>
        <end position="30"/>
    </location>
</feature>
<dbReference type="Proteomes" id="UP000199516">
    <property type="component" value="Unassembled WGS sequence"/>
</dbReference>
<dbReference type="InterPro" id="IPR051790">
    <property type="entry name" value="Cytochrome_c-biogenesis_DsbD"/>
</dbReference>
<dbReference type="EMBL" id="FONT01000014">
    <property type="protein sequence ID" value="SFF05392.1"/>
    <property type="molecule type" value="Genomic_DNA"/>
</dbReference>
<feature type="domain" description="Cytochrome C biogenesis protein transmembrane" evidence="7">
    <location>
        <begin position="5"/>
        <end position="218"/>
    </location>
</feature>
<evidence type="ECO:0000313" key="8">
    <source>
        <dbReference type="EMBL" id="SFF05392.1"/>
    </source>
</evidence>
<feature type="transmembrane region" description="Helical" evidence="6">
    <location>
        <begin position="206"/>
        <end position="225"/>
    </location>
</feature>
<dbReference type="RefSeq" id="WP_091664246.1">
    <property type="nucleotide sequence ID" value="NZ_FONT01000014.1"/>
</dbReference>
<gene>
    <name evidence="8" type="ORF">SAMN05192532_1142</name>
</gene>
<evidence type="ECO:0000256" key="2">
    <source>
        <dbReference type="ARBA" id="ARBA00006143"/>
    </source>
</evidence>
<dbReference type="PANTHER" id="PTHR31272">
    <property type="entry name" value="CYTOCHROME C-TYPE BIOGENESIS PROTEIN HI_1454-RELATED"/>
    <property type="match status" value="1"/>
</dbReference>
<evidence type="ECO:0000256" key="1">
    <source>
        <dbReference type="ARBA" id="ARBA00004141"/>
    </source>
</evidence>
<evidence type="ECO:0000313" key="9">
    <source>
        <dbReference type="Proteomes" id="UP000199516"/>
    </source>
</evidence>
<comment type="similarity">
    <text evidence="2">Belongs to the DsbD family.</text>
</comment>
<sequence>MNEVTIWLALGAGAISFLSPCVFPLVPAYLVQLTGTTVSQSEINADQRLILLRSLGFILGFTIIFMLLGASSTFLGQLFSQYNNLVAQVGGIIIVLFGLQMAGVVSIRSLMSEKKVASKPTKANSFGGSVMFGLLFAAGWSPCVGLVLGSILALASQSDTMLSGMAMLFIYSIGMGIPFLLVAIFYSKSLHKLRRFHKLMPRIQKAGGVVMIIMGVMLFFGYFQMLSSYLAQFVPFSI</sequence>